<feature type="compositionally biased region" description="Basic and acidic residues" evidence="1">
    <location>
        <begin position="51"/>
        <end position="62"/>
    </location>
</feature>
<dbReference type="AlphaFoldDB" id="A0A915KBY9"/>
<dbReference type="Proteomes" id="UP000887565">
    <property type="component" value="Unplaced"/>
</dbReference>
<name>A0A915KBY9_ROMCU</name>
<dbReference type="WBParaSite" id="nRc.2.0.1.t35885-RA">
    <property type="protein sequence ID" value="nRc.2.0.1.t35885-RA"/>
    <property type="gene ID" value="nRc.2.0.1.g35885"/>
</dbReference>
<keyword evidence="2" id="KW-1185">Reference proteome</keyword>
<evidence type="ECO:0000256" key="1">
    <source>
        <dbReference type="SAM" id="MobiDB-lite"/>
    </source>
</evidence>
<feature type="region of interest" description="Disordered" evidence="1">
    <location>
        <begin position="40"/>
        <end position="62"/>
    </location>
</feature>
<accession>A0A915KBY9</accession>
<proteinExistence type="predicted"/>
<evidence type="ECO:0000313" key="2">
    <source>
        <dbReference type="Proteomes" id="UP000887565"/>
    </source>
</evidence>
<sequence>MEATGIKKLNNKKWTNKKPIESQKQKCIKFNVYLAAISSSEQSAEEDIDENPVRKMMETIKD</sequence>
<evidence type="ECO:0000313" key="3">
    <source>
        <dbReference type="WBParaSite" id="nRc.2.0.1.t35885-RA"/>
    </source>
</evidence>
<protein>
    <submittedName>
        <fullName evidence="3">Uncharacterized protein</fullName>
    </submittedName>
</protein>
<organism evidence="2 3">
    <name type="scientific">Romanomermis culicivorax</name>
    <name type="common">Nematode worm</name>
    <dbReference type="NCBI Taxonomy" id="13658"/>
    <lineage>
        <taxon>Eukaryota</taxon>
        <taxon>Metazoa</taxon>
        <taxon>Ecdysozoa</taxon>
        <taxon>Nematoda</taxon>
        <taxon>Enoplea</taxon>
        <taxon>Dorylaimia</taxon>
        <taxon>Mermithida</taxon>
        <taxon>Mermithoidea</taxon>
        <taxon>Mermithidae</taxon>
        <taxon>Romanomermis</taxon>
    </lineage>
</organism>
<reference evidence="3" key="1">
    <citation type="submission" date="2022-11" db="UniProtKB">
        <authorList>
            <consortium name="WormBaseParasite"/>
        </authorList>
    </citation>
    <scope>IDENTIFICATION</scope>
</reference>